<feature type="compositionally biased region" description="Polar residues" evidence="9">
    <location>
        <begin position="637"/>
        <end position="651"/>
    </location>
</feature>
<evidence type="ECO:0000256" key="5">
    <source>
        <dbReference type="ARBA" id="ARBA00023163"/>
    </source>
</evidence>
<feature type="region of interest" description="Disordered" evidence="9">
    <location>
        <begin position="82"/>
        <end position="143"/>
    </location>
</feature>
<evidence type="ECO:0000256" key="4">
    <source>
        <dbReference type="ARBA" id="ARBA00023117"/>
    </source>
</evidence>
<keyword evidence="3" id="KW-0805">Transcription regulation</keyword>
<evidence type="ECO:0000259" key="10">
    <source>
        <dbReference type="PROSITE" id="PS50014"/>
    </source>
</evidence>
<evidence type="ECO:0000256" key="8">
    <source>
        <dbReference type="PROSITE-ProRule" id="PRU00035"/>
    </source>
</evidence>
<dbReference type="PROSITE" id="PS50014">
    <property type="entry name" value="BROMODOMAIN_2"/>
    <property type="match status" value="1"/>
</dbReference>
<evidence type="ECO:0000256" key="1">
    <source>
        <dbReference type="ARBA" id="ARBA00004123"/>
    </source>
</evidence>
<feature type="compositionally biased region" description="Acidic residues" evidence="9">
    <location>
        <begin position="82"/>
        <end position="95"/>
    </location>
</feature>
<evidence type="ECO:0000313" key="11">
    <source>
        <dbReference type="EMBL" id="EDK47110.1"/>
    </source>
</evidence>
<keyword evidence="6" id="KW-0539">Nucleus</keyword>
<dbReference type="HOGENOM" id="CLU_006198_0_1_1"/>
<dbReference type="GO" id="GO:0006357">
    <property type="term" value="P:regulation of transcription by RNA polymerase II"/>
    <property type="evidence" value="ECO:0007669"/>
    <property type="project" value="UniProtKB-ARBA"/>
</dbReference>
<dbReference type="FunFam" id="1.20.920.10:FF:000032">
    <property type="entry name" value="Transcriptional activator spt7"/>
    <property type="match status" value="1"/>
</dbReference>
<evidence type="ECO:0000256" key="2">
    <source>
        <dbReference type="ARBA" id="ARBA00022553"/>
    </source>
</evidence>
<dbReference type="VEuPathDB" id="FungiDB:LELG_05291"/>
<evidence type="ECO:0000256" key="3">
    <source>
        <dbReference type="ARBA" id="ARBA00023015"/>
    </source>
</evidence>
<sequence>MEKLNPFQENNPRSLLELAKKLNERRFFETFLNDAQFKIVDYILSLDQVEVWSQFLEGNCYVQYKYLDKIEKPVLNAILEDGVDDDEEEEEEEEAAAGGKEERVNKGAGMGGKHRKQDSVADAKSNTKIKQENGNKRTGTVKTYEAQRAEENVELSFDEGIKMSKKLALHIRYLLWEKAIDFYYDTQELNQNETGVGMSIKEVSDDYELMDSMQYETAEHKNEPPKVDATKNVREVEDDYDDYDDEDDEDEKEEVDKNKKDNGDGNKGLDEENHSNFTQSSQDNELEYNEKKQLVLKVPVLIFENATNAGQTDKGTFLPQLPSYSSSATAAAAATSSSSSSSSATTTAMHTEDKKADQDNLIKEFNKVYHNFEYDRETLFKRRKLEQSDLRLEKKDEKNGKSATHAMNIALGLTSTSLQHLLSTIHSKRNKVALNDHELRNLFMDVRKNRGKWANDDRVGQEELYEACEKVVTELRNYTEHSTFFLNKVSKREAPNYGLIIKKPMDLNTVMKKLKNLLYNSKKEFVDDLMLIWSNCLTYNADPKHFIRAHAIAMQKKTQKLAPTIPDITIKTRAELEKEEEAEAEAEKKGGTTGSVERATEKDNENASGSSSGKHTSKKGRKRTRQDEVKTEEVKNQDPNGTRGSTPNIGNGTPVEEKPNGVHEAEEEDEEEDENMASSSGAMAGAVGAENEEDEFDPELQAWKTLTSKSRANYCEQRSKLFDERGYLRSEAPAIIRKSDEMAHFNEYLSNEEVISKAKSLLENDEPYMMEYDVSGGVPGFAYSGVTEEQEEASENKLVDIYLQQTGGDASKIKSDFTLLQDSGLNKLYVENITEIQEIRKICFKISLIRQMQTQQFVHHTQMKQPEIEHIKEVDTDAASKLPNHDPYTHEIQYCVLRRNVAKIAMQTGFETAAPSAINTLAQIAEKYIGNIAKSLKLHTETNSRNRLNDPQEVLLLSLLENGVDKPDDLYTFIQERVMKQQDKLKDLRVKLSNFLKDLLRPGLENFNEKSFADNSEQFMTGDFSNDLGDDFFGFKELGLDKEYNMLTSSIPIHLLHSRLHNQFSSTGGANKRHKFEDLQEYEPEKLHASDVEKQIGLLKPFYSKLNERSKQQHIKLQKKKGESLDLPDDNLFVLIEDEELPQKQRNIRPKLPPTGKITAIKKKIIANSFFLKEEDELPKLEPIPVAGKQAVPKTSDAEKSNQKEDKVNDSSKESNDEGAKKTDSEEKSKENKDIAMNGTADEKSLSIEKDAKIIDSEQVKGSKDETKDEGKDKEPSIDGGKEDGSSKVEGKDKEPSKDGGKEDGSSKDEGKAEESSKDEGKAEESSKDEGKAEETLNNEAKKEIVDEDAGKHPTSGHKKDVSDENTVNVENVENVENDDVDVEMKDTEDKKDTASVPPEAPNKALDTADLDSNRDIAHED</sequence>
<dbReference type="GO" id="GO:0006325">
    <property type="term" value="P:chromatin organization"/>
    <property type="evidence" value="ECO:0007669"/>
    <property type="project" value="UniProtKB-ARBA"/>
</dbReference>
<organism evidence="11 12">
    <name type="scientific">Lodderomyces elongisporus (strain ATCC 11503 / CBS 2605 / JCM 1781 / NBRC 1676 / NRRL YB-4239)</name>
    <name type="common">Yeast</name>
    <name type="synonym">Saccharomyces elongisporus</name>
    <dbReference type="NCBI Taxonomy" id="379508"/>
    <lineage>
        <taxon>Eukaryota</taxon>
        <taxon>Fungi</taxon>
        <taxon>Dikarya</taxon>
        <taxon>Ascomycota</taxon>
        <taxon>Saccharomycotina</taxon>
        <taxon>Pichiomycetes</taxon>
        <taxon>Debaryomycetaceae</taxon>
        <taxon>Candida/Lodderomyces clade</taxon>
        <taxon>Lodderomyces</taxon>
    </lineage>
</organism>
<feature type="region of interest" description="Disordered" evidence="9">
    <location>
        <begin position="334"/>
        <end position="355"/>
    </location>
</feature>
<feature type="compositionally biased region" description="Acidic residues" evidence="9">
    <location>
        <begin position="665"/>
        <end position="675"/>
    </location>
</feature>
<evidence type="ECO:0000256" key="9">
    <source>
        <dbReference type="SAM" id="MobiDB-lite"/>
    </source>
</evidence>
<keyword evidence="5" id="KW-0804">Transcription</keyword>
<dbReference type="InterPro" id="IPR006565">
    <property type="entry name" value="BTP"/>
</dbReference>
<dbReference type="eggNOG" id="KOG1472">
    <property type="taxonomic scope" value="Eukaryota"/>
</dbReference>
<dbReference type="InterPro" id="IPR009072">
    <property type="entry name" value="Histone-fold"/>
</dbReference>
<feature type="domain" description="Bromo" evidence="10">
    <location>
        <begin position="477"/>
        <end position="547"/>
    </location>
</feature>
<dbReference type="SMART" id="SM00297">
    <property type="entry name" value="BROMO"/>
    <property type="match status" value="1"/>
</dbReference>
<name>A5E6Q2_LODEL</name>
<feature type="compositionally biased region" description="Basic and acidic residues" evidence="9">
    <location>
        <begin position="655"/>
        <end position="664"/>
    </location>
</feature>
<feature type="region of interest" description="Disordered" evidence="9">
    <location>
        <begin position="1182"/>
        <end position="1421"/>
    </location>
</feature>
<reference evidence="11 12" key="1">
    <citation type="journal article" date="2009" name="Nature">
        <title>Evolution of pathogenicity and sexual reproduction in eight Candida genomes.</title>
        <authorList>
            <person name="Butler G."/>
            <person name="Rasmussen M.D."/>
            <person name="Lin M.F."/>
            <person name="Santos M.A."/>
            <person name="Sakthikumar S."/>
            <person name="Munro C.A."/>
            <person name="Rheinbay E."/>
            <person name="Grabherr M."/>
            <person name="Forche A."/>
            <person name="Reedy J.L."/>
            <person name="Agrafioti I."/>
            <person name="Arnaud M.B."/>
            <person name="Bates S."/>
            <person name="Brown A.J."/>
            <person name="Brunke S."/>
            <person name="Costanzo M.C."/>
            <person name="Fitzpatrick D.A."/>
            <person name="de Groot P.W."/>
            <person name="Harris D."/>
            <person name="Hoyer L.L."/>
            <person name="Hube B."/>
            <person name="Klis F.M."/>
            <person name="Kodira C."/>
            <person name="Lennard N."/>
            <person name="Logue M.E."/>
            <person name="Martin R."/>
            <person name="Neiman A.M."/>
            <person name="Nikolaou E."/>
            <person name="Quail M.A."/>
            <person name="Quinn J."/>
            <person name="Santos M.C."/>
            <person name="Schmitzberger F.F."/>
            <person name="Sherlock G."/>
            <person name="Shah P."/>
            <person name="Silverstein K.A."/>
            <person name="Skrzypek M.S."/>
            <person name="Soll D."/>
            <person name="Staggs R."/>
            <person name="Stansfield I."/>
            <person name="Stumpf M.P."/>
            <person name="Sudbery P.E."/>
            <person name="Srikantha T."/>
            <person name="Zeng Q."/>
            <person name="Berman J."/>
            <person name="Berriman M."/>
            <person name="Heitman J."/>
            <person name="Gow N.A."/>
            <person name="Lorenz M.C."/>
            <person name="Birren B.W."/>
            <person name="Kellis M."/>
            <person name="Cuomo C.A."/>
        </authorList>
    </citation>
    <scope>NUCLEOTIDE SEQUENCE [LARGE SCALE GENOMIC DNA]</scope>
    <source>
        <strain evidence="12">ATCC 11503 / BCRC 21390 / CBS 2605 / JCM 1781 / NBRC 1676 / NRRL YB-4239</strain>
    </source>
</reference>
<feature type="compositionally biased region" description="Acidic residues" evidence="9">
    <location>
        <begin position="236"/>
        <end position="253"/>
    </location>
</feature>
<keyword evidence="12" id="KW-1185">Reference proteome</keyword>
<proteinExistence type="predicted"/>
<dbReference type="GO" id="GO:0005634">
    <property type="term" value="C:nucleus"/>
    <property type="evidence" value="ECO:0007669"/>
    <property type="project" value="UniProtKB-SubCell"/>
</dbReference>
<dbReference type="Gene3D" id="1.20.920.10">
    <property type="entry name" value="Bromodomain-like"/>
    <property type="match status" value="1"/>
</dbReference>
<dbReference type="OrthoDB" id="21449at2759"/>
<dbReference type="Proteomes" id="UP000001996">
    <property type="component" value="Unassembled WGS sequence"/>
</dbReference>
<evidence type="ECO:0000313" key="12">
    <source>
        <dbReference type="Proteomes" id="UP000001996"/>
    </source>
</evidence>
<feature type="compositionally biased region" description="Basic and acidic residues" evidence="9">
    <location>
        <begin position="1196"/>
        <end position="1234"/>
    </location>
</feature>
<comment type="subcellular location">
    <subcellularLocation>
        <location evidence="1">Nucleus</location>
    </subcellularLocation>
</comment>
<protein>
    <recommendedName>
        <fullName evidence="7">SAGA complex subunit Spt7</fullName>
    </recommendedName>
</protein>
<feature type="compositionally biased region" description="Basic and acidic residues" evidence="9">
    <location>
        <begin position="1383"/>
        <end position="1394"/>
    </location>
</feature>
<feature type="compositionally biased region" description="Basic and acidic residues" evidence="9">
    <location>
        <begin position="1241"/>
        <end position="1363"/>
    </location>
</feature>
<dbReference type="SUPFAM" id="SSF47370">
    <property type="entry name" value="Bromodomain"/>
    <property type="match status" value="1"/>
</dbReference>
<gene>
    <name evidence="11" type="ORF">LELG_05291</name>
</gene>
<dbReference type="GO" id="GO:0046695">
    <property type="term" value="C:SLIK (SAGA-like) complex"/>
    <property type="evidence" value="ECO:0007669"/>
    <property type="project" value="InterPro"/>
</dbReference>
<dbReference type="GO" id="GO:0000124">
    <property type="term" value="C:SAGA complex"/>
    <property type="evidence" value="ECO:0007669"/>
    <property type="project" value="InterPro"/>
</dbReference>
<dbReference type="InterPro" id="IPR001487">
    <property type="entry name" value="Bromodomain"/>
</dbReference>
<feature type="compositionally biased region" description="Basic and acidic residues" evidence="9">
    <location>
        <begin position="625"/>
        <end position="636"/>
    </location>
</feature>
<dbReference type="PRINTS" id="PR00503">
    <property type="entry name" value="BROMODOMAIN"/>
</dbReference>
<dbReference type="InterPro" id="IPR036427">
    <property type="entry name" value="Bromodomain-like_sf"/>
</dbReference>
<dbReference type="InParanoid" id="A5E6Q2"/>
<dbReference type="Pfam" id="PF07524">
    <property type="entry name" value="Bromo_TP"/>
    <property type="match status" value="1"/>
</dbReference>
<feature type="compositionally biased region" description="Basic residues" evidence="9">
    <location>
        <begin position="615"/>
        <end position="624"/>
    </location>
</feature>
<dbReference type="EMBL" id="CH981532">
    <property type="protein sequence ID" value="EDK47110.1"/>
    <property type="molecule type" value="Genomic_DNA"/>
</dbReference>
<dbReference type="OMA" id="SATHAMN"/>
<dbReference type="KEGG" id="lel:PVL30_002387"/>
<dbReference type="GO" id="GO:0046982">
    <property type="term" value="F:protein heterodimerization activity"/>
    <property type="evidence" value="ECO:0007669"/>
    <property type="project" value="InterPro"/>
</dbReference>
<dbReference type="InterPro" id="IPR037782">
    <property type="entry name" value="Spt7"/>
</dbReference>
<dbReference type="GO" id="GO:0005198">
    <property type="term" value="F:structural molecule activity"/>
    <property type="evidence" value="ECO:0007669"/>
    <property type="project" value="TreeGrafter"/>
</dbReference>
<dbReference type="STRING" id="379508.A5E6Q2"/>
<evidence type="ECO:0000256" key="6">
    <source>
        <dbReference type="ARBA" id="ARBA00023242"/>
    </source>
</evidence>
<dbReference type="GeneID" id="5230609"/>
<dbReference type="Pfam" id="PF00439">
    <property type="entry name" value="Bromodomain"/>
    <property type="match status" value="1"/>
</dbReference>
<dbReference type="Gene3D" id="1.10.20.10">
    <property type="entry name" value="Histone, subunit A"/>
    <property type="match status" value="1"/>
</dbReference>
<feature type="compositionally biased region" description="Basic and acidic residues" evidence="9">
    <location>
        <begin position="254"/>
        <end position="274"/>
    </location>
</feature>
<feature type="compositionally biased region" description="Low complexity" evidence="9">
    <location>
        <begin position="334"/>
        <end position="348"/>
    </location>
</feature>
<keyword evidence="2" id="KW-0597">Phosphoprotein</keyword>
<accession>A5E6Q2</accession>
<dbReference type="PANTHER" id="PTHR47343">
    <property type="entry name" value="TRANSCRIPTIONAL ACTIVATOR SPT7"/>
    <property type="match status" value="1"/>
</dbReference>
<feature type="compositionally biased region" description="Low complexity" evidence="9">
    <location>
        <begin position="676"/>
        <end position="689"/>
    </location>
</feature>
<dbReference type="FunCoup" id="A5E6Q2">
    <property type="interactions" value="462"/>
</dbReference>
<keyword evidence="4 8" id="KW-0103">Bromodomain</keyword>
<evidence type="ECO:0000256" key="7">
    <source>
        <dbReference type="ARBA" id="ARBA00093633"/>
    </source>
</evidence>
<feature type="region of interest" description="Disordered" evidence="9">
    <location>
        <begin position="217"/>
        <end position="286"/>
    </location>
</feature>
<feature type="compositionally biased region" description="Basic and acidic residues" evidence="9">
    <location>
        <begin position="1412"/>
        <end position="1421"/>
    </location>
</feature>
<feature type="region of interest" description="Disordered" evidence="9">
    <location>
        <begin position="576"/>
        <end position="696"/>
    </location>
</feature>
<dbReference type="PANTHER" id="PTHR47343:SF1">
    <property type="entry name" value="TRANSCRIPTIONAL ACTIVATOR SPT7"/>
    <property type="match status" value="1"/>
</dbReference>
<feature type="compositionally biased region" description="Basic and acidic residues" evidence="9">
    <location>
        <begin position="217"/>
        <end position="235"/>
    </location>
</feature>
<dbReference type="CDD" id="cd22927">
    <property type="entry name" value="HFD_SPT7"/>
    <property type="match status" value="1"/>
</dbReference>